<organism evidence="3">
    <name type="scientific">Clastoptera arizonana</name>
    <name type="common">Arizona spittle bug</name>
    <dbReference type="NCBI Taxonomy" id="38151"/>
    <lineage>
        <taxon>Eukaryota</taxon>
        <taxon>Metazoa</taxon>
        <taxon>Ecdysozoa</taxon>
        <taxon>Arthropoda</taxon>
        <taxon>Hexapoda</taxon>
        <taxon>Insecta</taxon>
        <taxon>Pterygota</taxon>
        <taxon>Neoptera</taxon>
        <taxon>Paraneoptera</taxon>
        <taxon>Hemiptera</taxon>
        <taxon>Auchenorrhyncha</taxon>
        <taxon>Cercopoidea</taxon>
        <taxon>Clastopteridae</taxon>
        <taxon>Clastoptera</taxon>
    </lineage>
</organism>
<feature type="coiled-coil region" evidence="1">
    <location>
        <begin position="93"/>
        <end position="120"/>
    </location>
</feature>
<dbReference type="EMBL" id="GEDC01014056">
    <property type="protein sequence ID" value="JAS23242.1"/>
    <property type="molecule type" value="Transcribed_RNA"/>
</dbReference>
<dbReference type="AlphaFoldDB" id="A0A1B6DC82"/>
<gene>
    <name evidence="3" type="ORF">g.44197</name>
</gene>
<accession>A0A1B6DC82</accession>
<evidence type="ECO:0000256" key="2">
    <source>
        <dbReference type="SAM" id="MobiDB-lite"/>
    </source>
</evidence>
<name>A0A1B6DC82_9HEMI</name>
<proteinExistence type="predicted"/>
<feature type="region of interest" description="Disordered" evidence="2">
    <location>
        <begin position="1"/>
        <end position="29"/>
    </location>
</feature>
<feature type="compositionally biased region" description="Basic and acidic residues" evidence="2">
    <location>
        <begin position="1"/>
        <end position="20"/>
    </location>
</feature>
<evidence type="ECO:0000256" key="1">
    <source>
        <dbReference type="SAM" id="Coils"/>
    </source>
</evidence>
<reference evidence="3" key="1">
    <citation type="submission" date="2015-12" db="EMBL/GenBank/DDBJ databases">
        <title>De novo transcriptome assembly of four potential Pierce s Disease insect vectors from Arizona vineyards.</title>
        <authorList>
            <person name="Tassone E.E."/>
        </authorList>
    </citation>
    <scope>NUCLEOTIDE SEQUENCE</scope>
</reference>
<evidence type="ECO:0000313" key="3">
    <source>
        <dbReference type="EMBL" id="JAS23242.1"/>
    </source>
</evidence>
<protein>
    <submittedName>
        <fullName evidence="3">Uncharacterized protein</fullName>
    </submittedName>
</protein>
<sequence length="146" mass="16740">MENEKAQGENKEEVIQKTPDDSFNSTFGGDRGHDFDGGLFLQDTIRDPILSNQSVASPELINAQSEQQSLLYQIKLMFDTLNNKIDTRDKELNNKIDKRDKELNNKIDTLSKELNGMRHDLNTYNHKLEQNINHIGRKIGPQHSTC</sequence>
<feature type="non-terminal residue" evidence="3">
    <location>
        <position position="146"/>
    </location>
</feature>
<keyword evidence="1" id="KW-0175">Coiled coil</keyword>